<evidence type="ECO:0000313" key="2">
    <source>
        <dbReference type="EMBL" id="MFD1206903.1"/>
    </source>
</evidence>
<evidence type="ECO:0000259" key="1">
    <source>
        <dbReference type="Pfam" id="PF01170"/>
    </source>
</evidence>
<feature type="domain" description="Ribosomal RNA large subunit methyltransferase K/L-like methyltransferase" evidence="1">
    <location>
        <begin position="159"/>
        <end position="255"/>
    </location>
</feature>
<dbReference type="PANTHER" id="PTHR14911:SF13">
    <property type="entry name" value="TRNA (GUANINE(6)-N2)-METHYLTRANSFERASE THUMP3"/>
    <property type="match status" value="1"/>
</dbReference>
<dbReference type="InterPro" id="IPR029063">
    <property type="entry name" value="SAM-dependent_MTases_sf"/>
</dbReference>
<sequence>MKQSFKTDSKEFIYTYVRHKDEHDLCKLEMRSFFGYDSDSNVLISKTAIDPSRSPFMKERLEVLITCNSFEELMSEAERFVSHKTFRVTCLNTIDLGDTEKIGHNKRRKMEKAIGEKITGEADLDHPETHYGFVLLDGVYYFGSVEESVPYWRFHQQKPHMYSTALSTRVARAVANIAVPHPEGVKAIDPCCGIGTVLVEARSMGIDIVGRDINPLVCIGSRKNLSHFGLDCEVVKGPISEVTDTYDAAIIDMPYNLFTHITAEGQLGILKDARRITEKLVVVTIETIDDMIEQAGFNIVDRCVARKGTFERQVIVCL</sequence>
<dbReference type="Gene3D" id="3.40.50.150">
    <property type="entry name" value="Vaccinia Virus protein VP39"/>
    <property type="match status" value="1"/>
</dbReference>
<dbReference type="CDD" id="cd02440">
    <property type="entry name" value="AdoMet_MTases"/>
    <property type="match status" value="1"/>
</dbReference>
<dbReference type="Proteomes" id="UP001597231">
    <property type="component" value="Unassembled WGS sequence"/>
</dbReference>
<organism evidence="2 3">
    <name type="scientific">Sporosarcina contaminans</name>
    <dbReference type="NCBI Taxonomy" id="633403"/>
    <lineage>
        <taxon>Bacteria</taxon>
        <taxon>Bacillati</taxon>
        <taxon>Bacillota</taxon>
        <taxon>Bacilli</taxon>
        <taxon>Bacillales</taxon>
        <taxon>Caryophanaceae</taxon>
        <taxon>Sporosarcina</taxon>
    </lineage>
</organism>
<dbReference type="PANTHER" id="PTHR14911">
    <property type="entry name" value="THUMP DOMAIN-CONTAINING"/>
    <property type="match status" value="1"/>
</dbReference>
<accession>A0ABW3U484</accession>
<keyword evidence="3" id="KW-1185">Reference proteome</keyword>
<dbReference type="RefSeq" id="WP_381482555.1">
    <property type="nucleotide sequence ID" value="NZ_JBHTLT010000131.1"/>
</dbReference>
<dbReference type="Pfam" id="PF01170">
    <property type="entry name" value="UPF0020"/>
    <property type="match status" value="1"/>
</dbReference>
<evidence type="ECO:0000313" key="3">
    <source>
        <dbReference type="Proteomes" id="UP001597231"/>
    </source>
</evidence>
<gene>
    <name evidence="2" type="ORF">ACFQ38_17535</name>
</gene>
<name>A0ABW3U484_9BACL</name>
<dbReference type="GO" id="GO:0008168">
    <property type="term" value="F:methyltransferase activity"/>
    <property type="evidence" value="ECO:0007669"/>
    <property type="project" value="UniProtKB-KW"/>
</dbReference>
<keyword evidence="2" id="KW-0808">Transferase</keyword>
<keyword evidence="2" id="KW-0489">Methyltransferase</keyword>
<reference evidence="3" key="1">
    <citation type="journal article" date="2019" name="Int. J. Syst. Evol. Microbiol.">
        <title>The Global Catalogue of Microorganisms (GCM) 10K type strain sequencing project: providing services to taxonomists for standard genome sequencing and annotation.</title>
        <authorList>
            <consortium name="The Broad Institute Genomics Platform"/>
            <consortium name="The Broad Institute Genome Sequencing Center for Infectious Disease"/>
            <person name="Wu L."/>
            <person name="Ma J."/>
        </authorList>
    </citation>
    <scope>NUCLEOTIDE SEQUENCE [LARGE SCALE GENOMIC DNA]</scope>
    <source>
        <strain evidence="3">CCUG 53915</strain>
    </source>
</reference>
<comment type="caution">
    <text evidence="2">The sequence shown here is derived from an EMBL/GenBank/DDBJ whole genome shotgun (WGS) entry which is preliminary data.</text>
</comment>
<dbReference type="GO" id="GO:0032259">
    <property type="term" value="P:methylation"/>
    <property type="evidence" value="ECO:0007669"/>
    <property type="project" value="UniProtKB-KW"/>
</dbReference>
<protein>
    <submittedName>
        <fullName evidence="2">TRM11 family SAM-dependent methyltransferase</fullName>
    </submittedName>
</protein>
<dbReference type="InterPro" id="IPR000241">
    <property type="entry name" value="RlmKL-like_Mtase"/>
</dbReference>
<dbReference type="SUPFAM" id="SSF53335">
    <property type="entry name" value="S-adenosyl-L-methionine-dependent methyltransferases"/>
    <property type="match status" value="1"/>
</dbReference>
<dbReference type="EMBL" id="JBHTLT010000131">
    <property type="protein sequence ID" value="MFD1206903.1"/>
    <property type="molecule type" value="Genomic_DNA"/>
</dbReference>
<proteinExistence type="predicted"/>